<keyword evidence="3" id="KW-1185">Reference proteome</keyword>
<proteinExistence type="predicted"/>
<sequence length="116" mass="13753">MKKKTSFFQKKKEVAKQLVNESELQKAEQSRTNLLEETILIDEEFSIIRDVKDKDIKIINMKKEQNSFYNENAIDLEKELLKEMVPKKKARLWRYLVFGILAILILIMIIIIAIKL</sequence>
<keyword evidence="1" id="KW-0472">Membrane</keyword>
<dbReference type="KEGG" id="sphh:SDAV_001805"/>
<dbReference type="EMBL" id="CP031088">
    <property type="protein sequence ID" value="AXF96754.1"/>
    <property type="molecule type" value="Genomic_DNA"/>
</dbReference>
<evidence type="ECO:0008006" key="4">
    <source>
        <dbReference type="Google" id="ProtNLM"/>
    </source>
</evidence>
<organism evidence="2 3">
    <name type="scientific">Spiroplasma phoeniceum P40</name>
    <dbReference type="NCBI Taxonomy" id="1276259"/>
    <lineage>
        <taxon>Bacteria</taxon>
        <taxon>Bacillati</taxon>
        <taxon>Mycoplasmatota</taxon>
        <taxon>Mollicutes</taxon>
        <taxon>Entomoplasmatales</taxon>
        <taxon>Spiroplasmataceae</taxon>
        <taxon>Spiroplasma</taxon>
    </lineage>
</organism>
<feature type="transmembrane region" description="Helical" evidence="1">
    <location>
        <begin position="92"/>
        <end position="114"/>
    </location>
</feature>
<dbReference type="AlphaFoldDB" id="A0A345DRB3"/>
<evidence type="ECO:0000313" key="3">
    <source>
        <dbReference type="Proteomes" id="UP000253689"/>
    </source>
</evidence>
<keyword evidence="1" id="KW-1133">Transmembrane helix</keyword>
<keyword evidence="1" id="KW-0812">Transmembrane</keyword>
<protein>
    <recommendedName>
        <fullName evidence="4">Transmembrane protein</fullName>
    </recommendedName>
</protein>
<name>A0A345DRB3_9MOLU</name>
<reference evidence="3" key="1">
    <citation type="submission" date="2018-07" db="EMBL/GenBank/DDBJ databases">
        <title>Complete Genome Sequence of Spiroplasma phoeniceum.</title>
        <authorList>
            <person name="Davis R.E."/>
            <person name="Shao J.Y."/>
            <person name="Zhao Y."/>
            <person name="Silver A."/>
            <person name="Stump z."/>
            <person name="Gasparich G."/>
        </authorList>
    </citation>
    <scope>NUCLEOTIDE SEQUENCE [LARGE SCALE GENOMIC DNA]</scope>
    <source>
        <strain evidence="3">P40</strain>
    </source>
</reference>
<evidence type="ECO:0000256" key="1">
    <source>
        <dbReference type="SAM" id="Phobius"/>
    </source>
</evidence>
<gene>
    <name evidence="2" type="ORF">SDAV_001805</name>
</gene>
<dbReference type="Proteomes" id="UP000253689">
    <property type="component" value="Chromosome"/>
</dbReference>
<accession>A0A345DRB3</accession>
<evidence type="ECO:0000313" key="2">
    <source>
        <dbReference type="EMBL" id="AXF96754.1"/>
    </source>
</evidence>
<dbReference type="RefSeq" id="WP_114565299.1">
    <property type="nucleotide sequence ID" value="NZ_CP031088.1"/>
</dbReference>